<evidence type="ECO:0000256" key="7">
    <source>
        <dbReference type="PROSITE-ProRule" id="PRU00283"/>
    </source>
</evidence>
<evidence type="ECO:0008006" key="14">
    <source>
        <dbReference type="Google" id="ProtNLM"/>
    </source>
</evidence>
<keyword evidence="4 7" id="KW-0067">ATP-binding</keyword>
<dbReference type="CDD" id="cd01366">
    <property type="entry name" value="KISc_C_terminal"/>
    <property type="match status" value="1"/>
</dbReference>
<evidence type="ECO:0000256" key="3">
    <source>
        <dbReference type="ARBA" id="ARBA00022741"/>
    </source>
</evidence>
<sequence length="1370" mass="153977">MAPPLNPPRGRPRRFVSFPPPPCPSATPMPRRQTHVPRRRADAVGWLRSLFPDVPLPPPQQATDDDLRAALANGRLLCALLRRLLPGALLDDAASDNLGRFRAAVERMGVPTFSAYDLERGELSAVVTCILALKDRFASRLGEDNRSSAFLTRSDSEGGRRNAEAKLQRVLSTPIMSEPYSPSFGADAYSPSRVFQPKHGYSDLPGCKISDLMKSSSLENAPTQSLLGVVNSIIDESTERKNGQIPYRTACLLRKVIVEIERRISTQAGHIRNQNNLIKAREEKYQSRIRVLEALACGASGQTHVERDKLEGKGQLGEDDMARLVQYEEDLVRLMKEKEDMVRLLKEKEDMIRLLKEKEDMVRLLKVKEDTGDLNNDKVDRLLKEKDDYVVRFTKEKEDMIRLLKDKEDIIRLMKEKEDMVNVKDVTVEDTQRTTDDKKDRLLKEKDDYIIRLTKEKEDMIRLLKDKEDIIRLMKEKEDMVNVKDITVEDTQRTTDESKDRLLKEMDAIVVQLTREKEDMISLLKEKEDIIKLMKEKDDMVKLAGGETTDRKKAINDDRDRLIKENNDALARLTMEKEDIAKLLKDKEDVIRLMKEKEDKADRKKVEDADRSLKEKGDIAKLMKEKDDYSNTIMKLKQELESLRSSHEESCKLLESKKGDVVKLLTDKEMNENIILKLRQELEATKKLHEAHSQELETKAAKVNKELEQRIKEIELMLEDSTKRRRELEESAESRIQFWKQKQIVVNKFIGLQVKNAQDLRLSSVSIRHEILNSQKRWFEELAGLGQNLEVVTNAAEKYSAALADNRKLFNEIQELKGNIRVYCRIRPFRPWEDEKSTSVESIGENGEMVLSNPTKKGKEGGKNFTFNKVFGPTTTQDMVFKDIQPLIRSVLDGYNVCIFAYGQTGSGKTYTMMGPENATEKEWGVNYRALNDLFNISHDRRDTIKYELGVQMVEIYNEQIRDLLGSGGSQKKLGIQNTTQPNGLAVPDATMCPVNSTSHVIELMQTGHNNRSMSATALNERSSRSHSVVTIHVQGQDLKTGNTLRGALHLVDLAGSERVDRSEVTGDRLKEAQHINKSLAALGDVIFSLSQKNAHVPYRNSKLTQVLQTSLGGHAKTLMFVQVNPDVSSYTETLSTLKFAERVSGVELGVARTNKDGKDVRELMDQLALLKDTISKKDDEIDRLQLANSSTSRLKSTKNGDSLLKHSSSSPGMTSLGKVASFGSGAASDLDNFSDSDRHSEAGSLFSTDENQLLGQSSVNPEVSALGYDSDGRLSDVSDGGISAGAETDSSVNNVVDQEQEKTSSSGKERLAKAVNRVQKLTVPKVGQVRPKPRDASVPKSSVATGVRRSTATQATPPTKASSTSKRVP</sequence>
<reference evidence="12 13" key="2">
    <citation type="submission" date="2024-10" db="EMBL/GenBank/DDBJ databases">
        <authorList>
            <person name="Ryan C."/>
        </authorList>
    </citation>
    <scope>NUCLEOTIDE SEQUENCE [LARGE SCALE GENOMIC DNA]</scope>
</reference>
<evidence type="ECO:0000256" key="1">
    <source>
        <dbReference type="ARBA" id="ARBA00010899"/>
    </source>
</evidence>
<feature type="region of interest" description="Disordered" evidence="9">
    <location>
        <begin position="1190"/>
        <end position="1217"/>
    </location>
</feature>
<name>A0ABC8VFW1_9POAL</name>
<dbReference type="SMART" id="SM00129">
    <property type="entry name" value="KISc"/>
    <property type="match status" value="1"/>
</dbReference>
<gene>
    <name evidence="12" type="ORF">URODEC1_LOCUS2497</name>
</gene>
<feature type="region of interest" description="Disordered" evidence="9">
    <location>
        <begin position="1233"/>
        <end position="1370"/>
    </location>
</feature>
<protein>
    <recommendedName>
        <fullName evidence="14">Kinesin motor domain-containing protein</fullName>
    </recommendedName>
</protein>
<dbReference type="PROSITE" id="PS50067">
    <property type="entry name" value="KINESIN_MOTOR_2"/>
    <property type="match status" value="1"/>
</dbReference>
<dbReference type="PRINTS" id="PR00380">
    <property type="entry name" value="KINESINHEAVY"/>
</dbReference>
<dbReference type="Gene3D" id="1.10.418.10">
    <property type="entry name" value="Calponin-like domain"/>
    <property type="match status" value="1"/>
</dbReference>
<keyword evidence="13" id="KW-1185">Reference proteome</keyword>
<evidence type="ECO:0000313" key="12">
    <source>
        <dbReference type="EMBL" id="CAL4888996.1"/>
    </source>
</evidence>
<dbReference type="FunFam" id="3.40.850.10:FF:000044">
    <property type="entry name" value="p-loop containing nucleoside triphosphate hydrolases superfamily protein"/>
    <property type="match status" value="1"/>
</dbReference>
<evidence type="ECO:0000256" key="9">
    <source>
        <dbReference type="SAM" id="MobiDB-lite"/>
    </source>
</evidence>
<dbReference type="InterPro" id="IPR001752">
    <property type="entry name" value="Kinesin_motor_dom"/>
</dbReference>
<dbReference type="InterPro" id="IPR027417">
    <property type="entry name" value="P-loop_NTPase"/>
</dbReference>
<proteinExistence type="inferred from homology"/>
<feature type="domain" description="Calponin-homology (CH)" evidence="10">
    <location>
        <begin position="37"/>
        <end position="138"/>
    </location>
</feature>
<organism evidence="12 13">
    <name type="scientific">Urochloa decumbens</name>
    <dbReference type="NCBI Taxonomy" id="240449"/>
    <lineage>
        <taxon>Eukaryota</taxon>
        <taxon>Viridiplantae</taxon>
        <taxon>Streptophyta</taxon>
        <taxon>Embryophyta</taxon>
        <taxon>Tracheophyta</taxon>
        <taxon>Spermatophyta</taxon>
        <taxon>Magnoliopsida</taxon>
        <taxon>Liliopsida</taxon>
        <taxon>Poales</taxon>
        <taxon>Poaceae</taxon>
        <taxon>PACMAD clade</taxon>
        <taxon>Panicoideae</taxon>
        <taxon>Panicodae</taxon>
        <taxon>Paniceae</taxon>
        <taxon>Melinidinae</taxon>
        <taxon>Urochloa</taxon>
    </lineage>
</organism>
<evidence type="ECO:0000259" key="11">
    <source>
        <dbReference type="PROSITE" id="PS50067"/>
    </source>
</evidence>
<keyword evidence="6 7" id="KW-0505">Motor protein</keyword>
<dbReference type="InterPro" id="IPR027640">
    <property type="entry name" value="Kinesin-like_fam"/>
</dbReference>
<dbReference type="InterPro" id="IPR001715">
    <property type="entry name" value="CH_dom"/>
</dbReference>
<evidence type="ECO:0000256" key="6">
    <source>
        <dbReference type="ARBA" id="ARBA00023175"/>
    </source>
</evidence>
<evidence type="ECO:0000256" key="8">
    <source>
        <dbReference type="SAM" id="Coils"/>
    </source>
</evidence>
<dbReference type="GO" id="GO:0003774">
    <property type="term" value="F:cytoskeletal motor activity"/>
    <property type="evidence" value="ECO:0007669"/>
    <property type="project" value="UniProtKB-UniRule"/>
</dbReference>
<feature type="domain" description="Kinesin motor" evidence="11">
    <location>
        <begin position="819"/>
        <end position="1147"/>
    </location>
</feature>
<keyword evidence="2" id="KW-0493">Microtubule</keyword>
<accession>A0ABC8VFW1</accession>
<dbReference type="SUPFAM" id="SSF47576">
    <property type="entry name" value="Calponin-homology domain, CH-domain"/>
    <property type="match status" value="1"/>
</dbReference>
<keyword evidence="5 8" id="KW-0175">Coiled coil</keyword>
<dbReference type="GO" id="GO:0005524">
    <property type="term" value="F:ATP binding"/>
    <property type="evidence" value="ECO:0007669"/>
    <property type="project" value="UniProtKB-UniRule"/>
</dbReference>
<dbReference type="Proteomes" id="UP001497457">
    <property type="component" value="Chromosome 1b"/>
</dbReference>
<feature type="coiled-coil region" evidence="8">
    <location>
        <begin position="324"/>
        <end position="361"/>
    </location>
</feature>
<dbReference type="InterPro" id="IPR036961">
    <property type="entry name" value="Kinesin_motor_dom_sf"/>
</dbReference>
<evidence type="ECO:0000256" key="2">
    <source>
        <dbReference type="ARBA" id="ARBA00022701"/>
    </source>
</evidence>
<feature type="compositionally biased region" description="Pro residues" evidence="9">
    <location>
        <begin position="18"/>
        <end position="27"/>
    </location>
</feature>
<feature type="compositionally biased region" description="Basic and acidic residues" evidence="9">
    <location>
        <begin position="1300"/>
        <end position="1313"/>
    </location>
</feature>
<feature type="coiled-coil region" evidence="8">
    <location>
        <begin position="1161"/>
        <end position="1188"/>
    </location>
</feature>
<dbReference type="PANTHER" id="PTHR47972:SF15">
    <property type="entry name" value="KINESIN-LIKE PROTEIN KIN-14D"/>
    <property type="match status" value="1"/>
</dbReference>
<comment type="similarity">
    <text evidence="1">Belongs to the TRAFAC class myosin-kinesin ATPase superfamily. Kinesin family. KIN-14 subfamily.</text>
</comment>
<feature type="compositionally biased region" description="Polar residues" evidence="9">
    <location>
        <begin position="1289"/>
        <end position="1298"/>
    </location>
</feature>
<evidence type="ECO:0000256" key="5">
    <source>
        <dbReference type="ARBA" id="ARBA00023054"/>
    </source>
</evidence>
<feature type="compositionally biased region" description="Polar residues" evidence="9">
    <location>
        <begin position="1340"/>
        <end position="1370"/>
    </location>
</feature>
<evidence type="ECO:0000256" key="4">
    <source>
        <dbReference type="ARBA" id="ARBA00022840"/>
    </source>
</evidence>
<dbReference type="EMBL" id="OZ075111">
    <property type="protein sequence ID" value="CAL4888996.1"/>
    <property type="molecule type" value="Genomic_DNA"/>
</dbReference>
<dbReference type="PANTHER" id="PTHR47972">
    <property type="entry name" value="KINESIN-LIKE PROTEIN KLP-3"/>
    <property type="match status" value="1"/>
</dbReference>
<feature type="compositionally biased region" description="Polar residues" evidence="9">
    <location>
        <begin position="1190"/>
        <end position="1214"/>
    </location>
</feature>
<evidence type="ECO:0000313" key="13">
    <source>
        <dbReference type="Proteomes" id="UP001497457"/>
    </source>
</evidence>
<dbReference type="PROSITE" id="PS50021">
    <property type="entry name" value="CH"/>
    <property type="match status" value="1"/>
</dbReference>
<feature type="binding site" evidence="7">
    <location>
        <begin position="903"/>
        <end position="910"/>
    </location>
    <ligand>
        <name>ATP</name>
        <dbReference type="ChEBI" id="CHEBI:30616"/>
    </ligand>
</feature>
<dbReference type="Pfam" id="PF00225">
    <property type="entry name" value="Kinesin"/>
    <property type="match status" value="1"/>
</dbReference>
<feature type="compositionally biased region" description="Polar residues" evidence="9">
    <location>
        <begin position="1246"/>
        <end position="1262"/>
    </location>
</feature>
<dbReference type="GO" id="GO:0005874">
    <property type="term" value="C:microtubule"/>
    <property type="evidence" value="ECO:0007669"/>
    <property type="project" value="UniProtKB-KW"/>
</dbReference>
<evidence type="ECO:0000259" key="10">
    <source>
        <dbReference type="PROSITE" id="PS50021"/>
    </source>
</evidence>
<keyword evidence="3 7" id="KW-0547">Nucleotide-binding</keyword>
<feature type="region of interest" description="Disordered" evidence="9">
    <location>
        <begin position="1"/>
        <end position="36"/>
    </location>
</feature>
<dbReference type="Gene3D" id="3.40.850.10">
    <property type="entry name" value="Kinesin motor domain"/>
    <property type="match status" value="1"/>
</dbReference>
<reference evidence="13" key="1">
    <citation type="submission" date="2024-06" db="EMBL/GenBank/DDBJ databases">
        <authorList>
            <person name="Ryan C."/>
        </authorList>
    </citation>
    <scope>NUCLEOTIDE SEQUENCE [LARGE SCALE GENOMIC DNA]</scope>
</reference>
<dbReference type="InterPro" id="IPR036872">
    <property type="entry name" value="CH_dom_sf"/>
</dbReference>
<dbReference type="SUPFAM" id="SSF52540">
    <property type="entry name" value="P-loop containing nucleoside triphosphate hydrolases"/>
    <property type="match status" value="1"/>
</dbReference>
<dbReference type="Pfam" id="PF00307">
    <property type="entry name" value="CH"/>
    <property type="match status" value="1"/>
</dbReference>
<feature type="coiled-coil region" evidence="8">
    <location>
        <begin position="552"/>
        <end position="731"/>
    </location>
</feature>